<dbReference type="InterPro" id="IPR001867">
    <property type="entry name" value="OmpR/PhoB-type_DNA-bd"/>
</dbReference>
<comment type="caution">
    <text evidence="8">The sequence shown here is derived from an EMBL/GenBank/DDBJ whole genome shotgun (WGS) entry which is preliminary data.</text>
</comment>
<feature type="region of interest" description="Disordered" evidence="6">
    <location>
        <begin position="510"/>
        <end position="534"/>
    </location>
</feature>
<accession>A0ABN2SMF6</accession>
<dbReference type="Gene3D" id="1.10.10.10">
    <property type="entry name" value="Winged helix-like DNA-binding domain superfamily/Winged helix DNA-binding domain"/>
    <property type="match status" value="1"/>
</dbReference>
<dbReference type="InterPro" id="IPR019734">
    <property type="entry name" value="TPR_rpt"/>
</dbReference>
<keyword evidence="9" id="KW-1185">Reference proteome</keyword>
<dbReference type="SMART" id="SM01043">
    <property type="entry name" value="BTAD"/>
    <property type="match status" value="1"/>
</dbReference>
<keyword evidence="4" id="KW-0804">Transcription</keyword>
<evidence type="ECO:0000256" key="6">
    <source>
        <dbReference type="SAM" id="MobiDB-lite"/>
    </source>
</evidence>
<dbReference type="SUPFAM" id="SSF52540">
    <property type="entry name" value="P-loop containing nucleoside triphosphate hydrolases"/>
    <property type="match status" value="1"/>
</dbReference>
<evidence type="ECO:0000256" key="1">
    <source>
        <dbReference type="ARBA" id="ARBA00005820"/>
    </source>
</evidence>
<evidence type="ECO:0000256" key="5">
    <source>
        <dbReference type="PROSITE-ProRule" id="PRU01091"/>
    </source>
</evidence>
<dbReference type="InterPro" id="IPR016032">
    <property type="entry name" value="Sig_transdc_resp-reg_C-effctor"/>
</dbReference>
<protein>
    <submittedName>
        <fullName evidence="8">BTAD domain-containing putative transcriptional regulator</fullName>
    </submittedName>
</protein>
<dbReference type="SUPFAM" id="SSF48452">
    <property type="entry name" value="TPR-like"/>
    <property type="match status" value="2"/>
</dbReference>
<dbReference type="PANTHER" id="PTHR35807">
    <property type="entry name" value="TRANSCRIPTIONAL REGULATOR REDD-RELATED"/>
    <property type="match status" value="1"/>
</dbReference>
<evidence type="ECO:0000256" key="2">
    <source>
        <dbReference type="ARBA" id="ARBA00023015"/>
    </source>
</evidence>
<dbReference type="CDD" id="cd15831">
    <property type="entry name" value="BTAD"/>
    <property type="match status" value="1"/>
</dbReference>
<feature type="DNA-binding region" description="OmpR/PhoB-type" evidence="5">
    <location>
        <begin position="3"/>
        <end position="103"/>
    </location>
</feature>
<dbReference type="PANTHER" id="PTHR35807:SF1">
    <property type="entry name" value="TRANSCRIPTIONAL REGULATOR REDD"/>
    <property type="match status" value="1"/>
</dbReference>
<dbReference type="InterPro" id="IPR051677">
    <property type="entry name" value="AfsR-DnrI-RedD_regulator"/>
</dbReference>
<dbReference type="Gene3D" id="1.25.40.10">
    <property type="entry name" value="Tetratricopeptide repeat domain"/>
    <property type="match status" value="3"/>
</dbReference>
<evidence type="ECO:0000259" key="7">
    <source>
        <dbReference type="PROSITE" id="PS51755"/>
    </source>
</evidence>
<reference evidence="8 9" key="1">
    <citation type="journal article" date="2019" name="Int. J. Syst. Evol. Microbiol.">
        <title>The Global Catalogue of Microorganisms (GCM) 10K type strain sequencing project: providing services to taxonomists for standard genome sequencing and annotation.</title>
        <authorList>
            <consortium name="The Broad Institute Genomics Platform"/>
            <consortium name="The Broad Institute Genome Sequencing Center for Infectious Disease"/>
            <person name="Wu L."/>
            <person name="Ma J."/>
        </authorList>
    </citation>
    <scope>NUCLEOTIDE SEQUENCE [LARGE SCALE GENOMIC DNA]</scope>
    <source>
        <strain evidence="8 9">JCM 16013</strain>
    </source>
</reference>
<proteinExistence type="inferred from homology"/>
<dbReference type="Pfam" id="PF13424">
    <property type="entry name" value="TPR_12"/>
    <property type="match status" value="2"/>
</dbReference>
<comment type="similarity">
    <text evidence="1">Belongs to the AfsR/DnrI/RedD regulatory family.</text>
</comment>
<evidence type="ECO:0000313" key="9">
    <source>
        <dbReference type="Proteomes" id="UP001499854"/>
    </source>
</evidence>
<sequence>MFSPILSVSMSGVRFGILGPLLVEDSTGPRPIAAARQRALLAALLLTAPRPVAAADLADQVWNLEPPAGAAGTLHSYLSRLRTALGPLGDRIRTHSSGYTVEFETGELDADVFRTLRDQARAAVASGDLAAAATAYNEALGLWRGAPLADVPGGPWRDDAVRYWDEQELATREELCEVEVQLGRAAAVIPRLRVLVAENPFRERPAALLLQALAADGRRAEALAEYQRVRRVLVEEAGIEPGEQLRAAFHEILREDEDRRPAAPHLLPAGVADFTGREEQLAAVAEALTAAEPGDPAPVVVVTGPGGVGKTSFAVRLGQRLRSEFPDGQVFVRLGGLRAPRRPGELVAEVLRALGVTEFPGDADKRSALLRTTLADRRVLLVLDDATDPAQIRRLLPAGAPAAVVVTTRRRLPGLPGQVPVELGSLPTEQAAAMLARIIGADRAAAEPEALVRLAEACGGLPIALRICGARLAQRRNRSVASLVARLETVGRRLEGIDALDEDADALGDTGVGNGIVEPGAGDRPETDPADRSALRGPLEESYRALDYGATGRDVDLARAFRLLSLIGGERFSLPAAAAVLDVDEFDADSAVEHLVEVSLLEAAGSDRFAFHPLIQELAREHARASDGAGERAAALGRWTAWCLAVAAAADHLFNPNRPKLAWEAWIPRGGPVPFDGLPEAGDWFDRESAGLLEAVTTAAGNGDHATAAALPLVLLHGFRIRGRVEELEEPLRVAVASAVALGEAEVAGVQLNNLAIVYGALGRFDEAIATFAEAVAHYEKAGLAERVAQARINAAITVAQSGRPGEAAERLQSSLAEIEGLPETPLLASMRVSVLLALAESLRDSGQPERALAVYPRLLAEAEAAGDTPRLAIAWGNFGKLHVKDGRPEEGIGSIEKALELHRSIGNHDGEGYALWALGEAQAALGRVDDARRTWVRAREIFQRLGRQGFAADLTREIAGLVELAELDEHSAEDGLATEDDRAAE</sequence>
<feature type="compositionally biased region" description="Basic and acidic residues" evidence="6">
    <location>
        <begin position="521"/>
        <end position="534"/>
    </location>
</feature>
<gene>
    <name evidence="8" type="ORF">GCM10009838_60200</name>
</gene>
<keyword evidence="3 5" id="KW-0238">DNA-binding</keyword>
<dbReference type="Proteomes" id="UP001499854">
    <property type="component" value="Unassembled WGS sequence"/>
</dbReference>
<dbReference type="Pfam" id="PF03704">
    <property type="entry name" value="BTAD"/>
    <property type="match status" value="1"/>
</dbReference>
<dbReference type="InterPro" id="IPR036388">
    <property type="entry name" value="WH-like_DNA-bd_sf"/>
</dbReference>
<dbReference type="InterPro" id="IPR011990">
    <property type="entry name" value="TPR-like_helical_dom_sf"/>
</dbReference>
<dbReference type="InterPro" id="IPR005158">
    <property type="entry name" value="BTAD"/>
</dbReference>
<name>A0ABN2SMF6_9ACTN</name>
<keyword evidence="2" id="KW-0805">Transcription regulation</keyword>
<organism evidence="8 9">
    <name type="scientific">Catenulispora subtropica</name>
    <dbReference type="NCBI Taxonomy" id="450798"/>
    <lineage>
        <taxon>Bacteria</taxon>
        <taxon>Bacillati</taxon>
        <taxon>Actinomycetota</taxon>
        <taxon>Actinomycetes</taxon>
        <taxon>Catenulisporales</taxon>
        <taxon>Catenulisporaceae</taxon>
        <taxon>Catenulispora</taxon>
    </lineage>
</organism>
<evidence type="ECO:0000256" key="3">
    <source>
        <dbReference type="ARBA" id="ARBA00023125"/>
    </source>
</evidence>
<dbReference type="SMART" id="SM00862">
    <property type="entry name" value="Trans_reg_C"/>
    <property type="match status" value="1"/>
</dbReference>
<evidence type="ECO:0000256" key="4">
    <source>
        <dbReference type="ARBA" id="ARBA00023163"/>
    </source>
</evidence>
<dbReference type="Pfam" id="PF00486">
    <property type="entry name" value="Trans_reg_C"/>
    <property type="match status" value="1"/>
</dbReference>
<dbReference type="SUPFAM" id="SSF46894">
    <property type="entry name" value="C-terminal effector domain of the bipartite response regulators"/>
    <property type="match status" value="1"/>
</dbReference>
<dbReference type="EMBL" id="BAAAQM010000041">
    <property type="protein sequence ID" value="GAA1989235.1"/>
    <property type="molecule type" value="Genomic_DNA"/>
</dbReference>
<dbReference type="Pfam" id="PF00931">
    <property type="entry name" value="NB-ARC"/>
    <property type="match status" value="1"/>
</dbReference>
<evidence type="ECO:0000313" key="8">
    <source>
        <dbReference type="EMBL" id="GAA1989235.1"/>
    </source>
</evidence>
<dbReference type="InterPro" id="IPR027417">
    <property type="entry name" value="P-loop_NTPase"/>
</dbReference>
<dbReference type="SMART" id="SM00028">
    <property type="entry name" value="TPR"/>
    <property type="match status" value="5"/>
</dbReference>
<dbReference type="InterPro" id="IPR002182">
    <property type="entry name" value="NB-ARC"/>
</dbReference>
<dbReference type="PRINTS" id="PR00364">
    <property type="entry name" value="DISEASERSIST"/>
</dbReference>
<feature type="domain" description="OmpR/PhoB-type" evidence="7">
    <location>
        <begin position="3"/>
        <end position="103"/>
    </location>
</feature>
<dbReference type="PROSITE" id="PS51755">
    <property type="entry name" value="OMPR_PHOB"/>
    <property type="match status" value="1"/>
</dbReference>
<dbReference type="Gene3D" id="3.40.50.300">
    <property type="entry name" value="P-loop containing nucleotide triphosphate hydrolases"/>
    <property type="match status" value="1"/>
</dbReference>